<evidence type="ECO:0000256" key="1">
    <source>
        <dbReference type="ARBA" id="ARBA00004561"/>
    </source>
</evidence>
<dbReference type="GO" id="GO:0009289">
    <property type="term" value="C:pilus"/>
    <property type="evidence" value="ECO:0007669"/>
    <property type="project" value="UniProtKB-SubCell"/>
</dbReference>
<feature type="domain" description="Fimbrial-type adhesion" evidence="6">
    <location>
        <begin position="27"/>
        <end position="179"/>
    </location>
</feature>
<dbReference type="PANTHER" id="PTHR33420:SF3">
    <property type="entry name" value="FIMBRIAL SUBUNIT ELFA"/>
    <property type="match status" value="1"/>
</dbReference>
<dbReference type="InterPro" id="IPR000259">
    <property type="entry name" value="Adhesion_dom_fimbrial"/>
</dbReference>
<gene>
    <name evidence="7" type="ORF">H4O11_06980</name>
</gene>
<dbReference type="RefSeq" id="WP_182338675.1">
    <property type="nucleotide sequence ID" value="NZ_JACGXS010000002.1"/>
</dbReference>
<reference evidence="7 8" key="1">
    <citation type="submission" date="2020-08" db="EMBL/GenBank/DDBJ databases">
        <title>Stenotrophomonas tumulicola JCM 30961.</title>
        <authorList>
            <person name="Deng Y."/>
        </authorList>
    </citation>
    <scope>NUCLEOTIDE SEQUENCE [LARGE SCALE GENOMIC DNA]</scope>
    <source>
        <strain evidence="7 8">JCM 30961</strain>
    </source>
</reference>
<dbReference type="SUPFAM" id="SSF49401">
    <property type="entry name" value="Bacterial adhesins"/>
    <property type="match status" value="1"/>
</dbReference>
<dbReference type="EMBL" id="JACGXS010000002">
    <property type="protein sequence ID" value="MBA8681554.1"/>
    <property type="molecule type" value="Genomic_DNA"/>
</dbReference>
<keyword evidence="8" id="KW-1185">Reference proteome</keyword>
<feature type="signal peptide" evidence="5">
    <location>
        <begin position="1"/>
        <end position="22"/>
    </location>
</feature>
<keyword evidence="3 5" id="KW-0732">Signal</keyword>
<name>A0A7W3FL67_9GAMM</name>
<dbReference type="InterPro" id="IPR036937">
    <property type="entry name" value="Adhesion_dom_fimbrial_sf"/>
</dbReference>
<feature type="chain" id="PRO_5031390285" evidence="5">
    <location>
        <begin position="23"/>
        <end position="180"/>
    </location>
</feature>
<evidence type="ECO:0000256" key="2">
    <source>
        <dbReference type="ARBA" id="ARBA00006671"/>
    </source>
</evidence>
<comment type="caution">
    <text evidence="7">The sequence shown here is derived from an EMBL/GenBank/DDBJ whole genome shotgun (WGS) entry which is preliminary data.</text>
</comment>
<dbReference type="GO" id="GO:0043709">
    <property type="term" value="P:cell adhesion involved in single-species biofilm formation"/>
    <property type="evidence" value="ECO:0007669"/>
    <property type="project" value="TreeGrafter"/>
</dbReference>
<keyword evidence="4" id="KW-0281">Fimbrium</keyword>
<dbReference type="InterPro" id="IPR008966">
    <property type="entry name" value="Adhesion_dom_sf"/>
</dbReference>
<dbReference type="AlphaFoldDB" id="A0A7W3FL67"/>
<dbReference type="Proteomes" id="UP000547058">
    <property type="component" value="Unassembled WGS sequence"/>
</dbReference>
<evidence type="ECO:0000256" key="5">
    <source>
        <dbReference type="SAM" id="SignalP"/>
    </source>
</evidence>
<evidence type="ECO:0000256" key="3">
    <source>
        <dbReference type="ARBA" id="ARBA00022729"/>
    </source>
</evidence>
<proteinExistence type="inferred from homology"/>
<dbReference type="PANTHER" id="PTHR33420">
    <property type="entry name" value="FIMBRIAL SUBUNIT ELFA-RELATED"/>
    <property type="match status" value="1"/>
</dbReference>
<sequence length="180" mass="18503">MNKLAIALSAAVAVGASFSASAQSGTITIDGEVIATTCTITWPGAGGLTENPTVVLPKVPVSSLAVSGATAGKWPILLQIGGTGGECTSGKAALELNPTRNARVTDGRLDNLDTTGATNVQIALRDAKDDRIDITTPWRSEEIDLTASTKQIEFAAEYYAAGVATAGKVNATVDYTIDYN</sequence>
<comment type="similarity">
    <text evidence="2">Belongs to the fimbrial protein family.</text>
</comment>
<accession>A0A7W3FL67</accession>
<comment type="subcellular location">
    <subcellularLocation>
        <location evidence="1">Fimbrium</location>
    </subcellularLocation>
</comment>
<dbReference type="Pfam" id="PF00419">
    <property type="entry name" value="Fimbrial"/>
    <property type="match status" value="1"/>
</dbReference>
<dbReference type="Gene3D" id="2.60.40.1090">
    <property type="entry name" value="Fimbrial-type adhesion domain"/>
    <property type="match status" value="1"/>
</dbReference>
<organism evidence="7 8">
    <name type="scientific">Stenotrophomonas tumulicola</name>
    <dbReference type="NCBI Taxonomy" id="1685415"/>
    <lineage>
        <taxon>Bacteria</taxon>
        <taxon>Pseudomonadati</taxon>
        <taxon>Pseudomonadota</taxon>
        <taxon>Gammaproteobacteria</taxon>
        <taxon>Lysobacterales</taxon>
        <taxon>Lysobacteraceae</taxon>
        <taxon>Stenotrophomonas</taxon>
    </lineage>
</organism>
<evidence type="ECO:0000313" key="7">
    <source>
        <dbReference type="EMBL" id="MBA8681554.1"/>
    </source>
</evidence>
<evidence type="ECO:0000256" key="4">
    <source>
        <dbReference type="ARBA" id="ARBA00023263"/>
    </source>
</evidence>
<dbReference type="InterPro" id="IPR050263">
    <property type="entry name" value="Bact_Fimbrial_Adh_Pro"/>
</dbReference>
<protein>
    <submittedName>
        <fullName evidence="7">Type 1 fimbrial protein</fullName>
    </submittedName>
</protein>
<evidence type="ECO:0000313" key="8">
    <source>
        <dbReference type="Proteomes" id="UP000547058"/>
    </source>
</evidence>
<evidence type="ECO:0000259" key="6">
    <source>
        <dbReference type="Pfam" id="PF00419"/>
    </source>
</evidence>